<keyword evidence="3" id="KW-1185">Reference proteome</keyword>
<sequence>MDSRAQIPVGPPIHTPLPSYWHNPKSPLANLIEPSPFSSQKIYDHIIIGSGITGTLTAYFLLKSRPGLKILMLEAREVCSGATGRNGGHTKAASYRGYMRDREELGVAEALRIARMEWEGILSVHALAKELGIACESRLCRTVDVLYDQGTFEAGKKAIETLRDDAMEEEREEGGMAWYRVHEADAAKMREFQVAVRNESPAVPEHENVVGFFEYGAGSIHAYRFTTGVLKKCIALGLEVCTHTPVHSILPTPSSPSTPTSWTVHTQFGSLQTHAIILATNAYTPYLLPSCQARIVPMRGQITAQRPGANSTLECPLERTYSFIYKSGYEYMIPRAVDDDDEGEKQKQHIIIGGGLGRLPEAGKSEYGTVDDGSLNPHISTYLRHSLAGYFGASTWGEKTDVDAEQRVVQEWTGIMGATADGRPYVGEVPGKKGVWIAAGFNGHGMVLCLKSAEALVGMMDEKWGRVEWFPESFVVNGERMEVGEGFGGRRDMKVR</sequence>
<protein>
    <submittedName>
        <fullName evidence="2">FAD dependent oxidoreductase-like protein</fullName>
    </submittedName>
</protein>
<dbReference type="Gene3D" id="3.30.9.10">
    <property type="entry name" value="D-Amino Acid Oxidase, subunit A, domain 2"/>
    <property type="match status" value="1"/>
</dbReference>
<dbReference type="Proteomes" id="UP000799424">
    <property type="component" value="Unassembled WGS sequence"/>
</dbReference>
<evidence type="ECO:0000313" key="3">
    <source>
        <dbReference type="Proteomes" id="UP000799424"/>
    </source>
</evidence>
<gene>
    <name evidence="2" type="ORF">CC86DRAFT_464753</name>
</gene>
<evidence type="ECO:0000313" key="2">
    <source>
        <dbReference type="EMBL" id="KAF2829042.1"/>
    </source>
</evidence>
<dbReference type="OrthoDB" id="429143at2759"/>
<name>A0A6A7A6Y9_9PLEO</name>
<dbReference type="InterPro" id="IPR036188">
    <property type="entry name" value="FAD/NAD-bd_sf"/>
</dbReference>
<dbReference type="Pfam" id="PF01266">
    <property type="entry name" value="DAO"/>
    <property type="match status" value="1"/>
</dbReference>
<dbReference type="AlphaFoldDB" id="A0A6A7A6Y9"/>
<dbReference type="Gene3D" id="3.50.50.60">
    <property type="entry name" value="FAD/NAD(P)-binding domain"/>
    <property type="match status" value="1"/>
</dbReference>
<accession>A0A6A7A6Y9</accession>
<reference evidence="2" key="1">
    <citation type="journal article" date="2020" name="Stud. Mycol.">
        <title>101 Dothideomycetes genomes: a test case for predicting lifestyles and emergence of pathogens.</title>
        <authorList>
            <person name="Haridas S."/>
            <person name="Albert R."/>
            <person name="Binder M."/>
            <person name="Bloem J."/>
            <person name="Labutti K."/>
            <person name="Salamov A."/>
            <person name="Andreopoulos B."/>
            <person name="Baker S."/>
            <person name="Barry K."/>
            <person name="Bills G."/>
            <person name="Bluhm B."/>
            <person name="Cannon C."/>
            <person name="Castanera R."/>
            <person name="Culley D."/>
            <person name="Daum C."/>
            <person name="Ezra D."/>
            <person name="Gonzalez J."/>
            <person name="Henrissat B."/>
            <person name="Kuo A."/>
            <person name="Liang C."/>
            <person name="Lipzen A."/>
            <person name="Lutzoni F."/>
            <person name="Magnuson J."/>
            <person name="Mondo S."/>
            <person name="Nolan M."/>
            <person name="Ohm R."/>
            <person name="Pangilinan J."/>
            <person name="Park H.-J."/>
            <person name="Ramirez L."/>
            <person name="Alfaro M."/>
            <person name="Sun H."/>
            <person name="Tritt A."/>
            <person name="Yoshinaga Y."/>
            <person name="Zwiers L.-H."/>
            <person name="Turgeon B."/>
            <person name="Goodwin S."/>
            <person name="Spatafora J."/>
            <person name="Crous P."/>
            <person name="Grigoriev I."/>
        </authorList>
    </citation>
    <scope>NUCLEOTIDE SEQUENCE</scope>
    <source>
        <strain evidence="2">CBS 113818</strain>
    </source>
</reference>
<dbReference type="GO" id="GO:0005737">
    <property type="term" value="C:cytoplasm"/>
    <property type="evidence" value="ECO:0007669"/>
    <property type="project" value="TreeGrafter"/>
</dbReference>
<dbReference type="SUPFAM" id="SSF51905">
    <property type="entry name" value="FAD/NAD(P)-binding domain"/>
    <property type="match status" value="1"/>
</dbReference>
<dbReference type="EMBL" id="MU006221">
    <property type="protein sequence ID" value="KAF2829042.1"/>
    <property type="molecule type" value="Genomic_DNA"/>
</dbReference>
<feature type="domain" description="FAD dependent oxidoreductase" evidence="1">
    <location>
        <begin position="44"/>
        <end position="456"/>
    </location>
</feature>
<organism evidence="2 3">
    <name type="scientific">Ophiobolus disseminans</name>
    <dbReference type="NCBI Taxonomy" id="1469910"/>
    <lineage>
        <taxon>Eukaryota</taxon>
        <taxon>Fungi</taxon>
        <taxon>Dikarya</taxon>
        <taxon>Ascomycota</taxon>
        <taxon>Pezizomycotina</taxon>
        <taxon>Dothideomycetes</taxon>
        <taxon>Pleosporomycetidae</taxon>
        <taxon>Pleosporales</taxon>
        <taxon>Pleosporineae</taxon>
        <taxon>Phaeosphaeriaceae</taxon>
        <taxon>Ophiobolus</taxon>
    </lineage>
</organism>
<dbReference type="PANTHER" id="PTHR13847:SF284">
    <property type="entry name" value="FAD DEPENDENT OXIDOREDUCTASE DOMAIN-CONTAINING PROTEIN"/>
    <property type="match status" value="1"/>
</dbReference>
<proteinExistence type="predicted"/>
<dbReference type="InterPro" id="IPR006076">
    <property type="entry name" value="FAD-dep_OxRdtase"/>
</dbReference>
<evidence type="ECO:0000259" key="1">
    <source>
        <dbReference type="Pfam" id="PF01266"/>
    </source>
</evidence>
<dbReference type="PANTHER" id="PTHR13847">
    <property type="entry name" value="SARCOSINE DEHYDROGENASE-RELATED"/>
    <property type="match status" value="1"/>
</dbReference>